<dbReference type="FunFam" id="2.60.40.10:FF:000169">
    <property type="entry name" value="1,4-alpha-glucan branching enzyme GlgB"/>
    <property type="match status" value="1"/>
</dbReference>
<protein>
    <recommendedName>
        <fullName evidence="10">1,4-alpha-glucan branching enzyme GlgB</fullName>
        <ecNumber evidence="10">2.4.1.18</ecNumber>
    </recommendedName>
    <alternativeName>
        <fullName evidence="10">1,4-alpha-D-glucan:1,4-alpha-D-glucan 6-glucosyl-transferase</fullName>
    </alternativeName>
    <alternativeName>
        <fullName evidence="10">Alpha-(1-&gt;4)-glucan branching enzyme</fullName>
    </alternativeName>
    <alternativeName>
        <fullName evidence="10">Glycogen branching enzyme</fullName>
        <shortName evidence="10">BE</shortName>
    </alternativeName>
</protein>
<dbReference type="InterPro" id="IPR037439">
    <property type="entry name" value="Branching_enzy"/>
</dbReference>
<feature type="active site" description="Nucleophile" evidence="10 11">
    <location>
        <position position="415"/>
    </location>
</feature>
<dbReference type="InterPro" id="IPR044143">
    <property type="entry name" value="GlgB_N_E_set_prok"/>
</dbReference>
<dbReference type="HAMAP" id="MF_00685">
    <property type="entry name" value="GlgB"/>
    <property type="match status" value="1"/>
</dbReference>
<evidence type="ECO:0000256" key="3">
    <source>
        <dbReference type="ARBA" id="ARBA00004964"/>
    </source>
</evidence>
<dbReference type="Pfam" id="PF02806">
    <property type="entry name" value="Alpha-amylase_C"/>
    <property type="match status" value="1"/>
</dbReference>
<evidence type="ECO:0000256" key="11">
    <source>
        <dbReference type="PIRSR" id="PIRSR000463-1"/>
    </source>
</evidence>
<dbReference type="GO" id="GO:0004553">
    <property type="term" value="F:hydrolase activity, hydrolyzing O-glycosyl compounds"/>
    <property type="evidence" value="ECO:0007669"/>
    <property type="project" value="InterPro"/>
</dbReference>
<dbReference type="EMBL" id="JACNEP010000017">
    <property type="protein sequence ID" value="MBC3767359.1"/>
    <property type="molecule type" value="Genomic_DNA"/>
</dbReference>
<dbReference type="Gene3D" id="2.60.40.10">
    <property type="entry name" value="Immunoglobulins"/>
    <property type="match status" value="2"/>
</dbReference>
<dbReference type="RefSeq" id="WP_186507883.1">
    <property type="nucleotide sequence ID" value="NZ_JACNEP010000017.1"/>
</dbReference>
<accession>A0A8J6IWJ1</accession>
<name>A0A8J6IWJ1_9ALTE</name>
<comment type="function">
    <text evidence="2 10">Catalyzes the formation of the alpha-1,6-glucosidic linkages in glycogen by scission of a 1,4-alpha-linked oligosaccharide from growing alpha-1,4-glucan chains and the subsequent attachment of the oligosaccharide to the alpha-1,6 position.</text>
</comment>
<comment type="pathway">
    <text evidence="3 10">Glycan biosynthesis; glycogen biosynthesis.</text>
</comment>
<dbReference type="SMART" id="SM00642">
    <property type="entry name" value="Aamy"/>
    <property type="match status" value="1"/>
</dbReference>
<dbReference type="SUPFAM" id="SSF51445">
    <property type="entry name" value="(Trans)glycosidases"/>
    <property type="match status" value="1"/>
</dbReference>
<comment type="similarity">
    <text evidence="4 10">Belongs to the glycosyl hydrolase 13 family. GlgB subfamily.</text>
</comment>
<reference evidence="13" key="2">
    <citation type="submission" date="2020-08" db="EMBL/GenBank/DDBJ databases">
        <authorList>
            <person name="Lai Q."/>
        </authorList>
    </citation>
    <scope>NUCLEOTIDE SEQUENCE</scope>
    <source>
        <strain evidence="13">S27-2</strain>
    </source>
</reference>
<dbReference type="InterPro" id="IPR054169">
    <property type="entry name" value="GlgB_N"/>
</dbReference>
<dbReference type="CDD" id="cd11322">
    <property type="entry name" value="AmyAc_Glg_BE"/>
    <property type="match status" value="1"/>
</dbReference>
<dbReference type="SUPFAM" id="SSF51011">
    <property type="entry name" value="Glycosyl hydrolase domain"/>
    <property type="match status" value="1"/>
</dbReference>
<dbReference type="GO" id="GO:0005829">
    <property type="term" value="C:cytosol"/>
    <property type="evidence" value="ECO:0007669"/>
    <property type="project" value="TreeGrafter"/>
</dbReference>
<dbReference type="InterPro" id="IPR006407">
    <property type="entry name" value="GlgB"/>
</dbReference>
<evidence type="ECO:0000256" key="4">
    <source>
        <dbReference type="ARBA" id="ARBA00009000"/>
    </source>
</evidence>
<dbReference type="SUPFAM" id="SSF81296">
    <property type="entry name" value="E set domains"/>
    <property type="match status" value="1"/>
</dbReference>
<evidence type="ECO:0000256" key="7">
    <source>
        <dbReference type="ARBA" id="ARBA00022679"/>
    </source>
</evidence>
<comment type="catalytic activity">
    <reaction evidence="1 10">
        <text>Transfers a segment of a (1-&gt;4)-alpha-D-glucan chain to a primary hydroxy group in a similar glucan chain.</text>
        <dbReference type="EC" id="2.4.1.18"/>
    </reaction>
</comment>
<comment type="caution">
    <text evidence="13">The sequence shown here is derived from an EMBL/GenBank/DDBJ whole genome shotgun (WGS) entry which is preliminary data.</text>
</comment>
<evidence type="ECO:0000256" key="10">
    <source>
        <dbReference type="HAMAP-Rule" id="MF_00685"/>
    </source>
</evidence>
<dbReference type="PANTHER" id="PTHR43651">
    <property type="entry name" value="1,4-ALPHA-GLUCAN-BRANCHING ENZYME"/>
    <property type="match status" value="1"/>
</dbReference>
<keyword evidence="8 10" id="KW-0320">Glycogen biosynthesis</keyword>
<dbReference type="InterPro" id="IPR013780">
    <property type="entry name" value="Glyco_hydro_b"/>
</dbReference>
<feature type="active site" description="Proton donor" evidence="10 11">
    <location>
        <position position="468"/>
    </location>
</feature>
<keyword evidence="6 10" id="KW-0328">Glycosyltransferase</keyword>
<organism evidence="13 14">
    <name type="scientific">Neptunicella marina</name>
    <dbReference type="NCBI Taxonomy" id="2125989"/>
    <lineage>
        <taxon>Bacteria</taxon>
        <taxon>Pseudomonadati</taxon>
        <taxon>Pseudomonadota</taxon>
        <taxon>Gammaproteobacteria</taxon>
        <taxon>Alteromonadales</taxon>
        <taxon>Alteromonadaceae</taxon>
        <taxon>Neptunicella</taxon>
    </lineage>
</organism>
<keyword evidence="7 10" id="KW-0808">Transferase</keyword>
<proteinExistence type="inferred from homology"/>
<keyword evidence="14" id="KW-1185">Reference proteome</keyword>
<evidence type="ECO:0000256" key="5">
    <source>
        <dbReference type="ARBA" id="ARBA00022600"/>
    </source>
</evidence>
<evidence type="ECO:0000256" key="1">
    <source>
        <dbReference type="ARBA" id="ARBA00000826"/>
    </source>
</evidence>
<comment type="subunit">
    <text evidence="10">Monomer.</text>
</comment>
<evidence type="ECO:0000313" key="13">
    <source>
        <dbReference type="EMBL" id="MBC3767359.1"/>
    </source>
</evidence>
<gene>
    <name evidence="10 13" type="primary">glgB</name>
    <name evidence="13" type="ORF">H8B19_15890</name>
</gene>
<dbReference type="NCBIfam" id="NF008967">
    <property type="entry name" value="PRK12313.1"/>
    <property type="match status" value="1"/>
</dbReference>
<feature type="domain" description="Glycosyl hydrolase family 13 catalytic" evidence="12">
    <location>
        <begin position="256"/>
        <end position="627"/>
    </location>
</feature>
<dbReference type="Pfam" id="PF02922">
    <property type="entry name" value="CBM_48"/>
    <property type="match status" value="1"/>
</dbReference>
<dbReference type="InterPro" id="IPR014756">
    <property type="entry name" value="Ig_E-set"/>
</dbReference>
<evidence type="ECO:0000256" key="2">
    <source>
        <dbReference type="ARBA" id="ARBA00002953"/>
    </source>
</evidence>
<dbReference type="Proteomes" id="UP000601768">
    <property type="component" value="Unassembled WGS sequence"/>
</dbReference>
<dbReference type="InterPro" id="IPR006048">
    <property type="entry name" value="A-amylase/branching_C"/>
</dbReference>
<dbReference type="NCBIfam" id="NF003811">
    <property type="entry name" value="PRK05402.1"/>
    <property type="match status" value="1"/>
</dbReference>
<dbReference type="InterPro" id="IPR017853">
    <property type="entry name" value="GH"/>
</dbReference>
<dbReference type="InterPro" id="IPR013783">
    <property type="entry name" value="Ig-like_fold"/>
</dbReference>
<keyword evidence="9 10" id="KW-0119">Carbohydrate metabolism</keyword>
<reference evidence="13" key="1">
    <citation type="journal article" date="2018" name="Int. J. Syst. Evol. Microbiol.">
        <title>Neptunicella marina gen. nov., sp. nov., isolated from surface seawater.</title>
        <authorList>
            <person name="Liu X."/>
            <person name="Lai Q."/>
            <person name="Du Y."/>
            <person name="Zhang X."/>
            <person name="Liu Z."/>
            <person name="Sun F."/>
            <person name="Shao Z."/>
        </authorList>
    </citation>
    <scope>NUCLEOTIDE SEQUENCE</scope>
    <source>
        <strain evidence="13">S27-2</strain>
    </source>
</reference>
<dbReference type="UniPathway" id="UPA00164"/>
<dbReference type="EC" id="2.4.1.18" evidence="10"/>
<dbReference type="AlphaFoldDB" id="A0A8J6IWJ1"/>
<dbReference type="GO" id="GO:0005978">
    <property type="term" value="P:glycogen biosynthetic process"/>
    <property type="evidence" value="ECO:0007669"/>
    <property type="project" value="UniProtKB-UniRule"/>
</dbReference>
<dbReference type="PIRSF" id="PIRSF000463">
    <property type="entry name" value="GlgB"/>
    <property type="match status" value="1"/>
</dbReference>
<evidence type="ECO:0000313" key="14">
    <source>
        <dbReference type="Proteomes" id="UP000601768"/>
    </source>
</evidence>
<dbReference type="InterPro" id="IPR004193">
    <property type="entry name" value="Glyco_hydro_13_N"/>
</dbReference>
<keyword evidence="5 10" id="KW-0321">Glycogen metabolism</keyword>
<evidence type="ECO:0000256" key="6">
    <source>
        <dbReference type="ARBA" id="ARBA00022676"/>
    </source>
</evidence>
<dbReference type="FunFam" id="2.60.40.1180:FF:000002">
    <property type="entry name" value="1,4-alpha-glucan branching enzyme GlgB"/>
    <property type="match status" value="1"/>
</dbReference>
<sequence>MTIKHSQLVDTGFVQALLSKNYIDAFAHLGMHPVSGSRQLVVRCFLPEARKVTVTSLDNKKVAELELVNDAGFFAGTLGRRTKPFLYQLVVEYDDTQINIVDPYQFQSLLQADDLYLFAEGKQLQAERFLGANWQQQQGIDGVNFCVWAPNAKRVSVTGDFNCWNGDQHVMRLHPANGIWEIFIPGLKPQQHYKFEVVTQAGHCLQKADPYAKAMEPAPNNASLVCEHKAYQWSDNYWMQARKHQQWHQQAMSIYEVHLPSWRRKGDDGRHYLSYTDLTEQLIPYVKQMGFTHLQLMPISEYPFDGSWGYQPVGMYAPTYRMGNPTQLKQFIDACHQAGVGVLLDWVPAHFPTDPHGLTQFDGTHLYEHEDPRLGTHPDWNTLIYNYGRAEVRSFLLSNASYWLREFHFDGLRLDAVSSMLYLDYSREPDQWLPNIYGGRENLQAIDFLKELNRLLYQTNPGICMIAEESTAWPGVTGQVDNNGLGFGFKWNMGWMNDTLSYIKRDPIHRQYHHHEFTFGLVYNYTEQFILSLSHDEVVHGKGSLLHKIPGDDWQKFATLRAYYGFMWGHPGKKLLFMGDEFAQRDEWGHDKSLDWHLLQYEPHQGVQKWLQDLNAFYRATPALYESDYQPSGFAWLDCTNSAQSVFVFIRYAQDISQHVIFVVNMTPTIQSGFRIGVPTGEDYIECLNSDSLFYGGSNVGNGGHISSHSGHYQNMPYSCEVTVPPLGCILLVPHSMTVKRS</sequence>
<dbReference type="Pfam" id="PF22019">
    <property type="entry name" value="GlgB_N"/>
    <property type="match status" value="1"/>
</dbReference>
<dbReference type="FunFam" id="3.20.20.80:FF:000003">
    <property type="entry name" value="1,4-alpha-glucan branching enzyme GlgB"/>
    <property type="match status" value="1"/>
</dbReference>
<dbReference type="InterPro" id="IPR006047">
    <property type="entry name" value="GH13_cat_dom"/>
</dbReference>
<dbReference type="CDD" id="cd02855">
    <property type="entry name" value="E_set_GBE_prok_N"/>
    <property type="match status" value="1"/>
</dbReference>
<dbReference type="Gene3D" id="2.60.40.1180">
    <property type="entry name" value="Golgi alpha-mannosidase II"/>
    <property type="match status" value="1"/>
</dbReference>
<dbReference type="Gene3D" id="3.20.20.80">
    <property type="entry name" value="Glycosidases"/>
    <property type="match status" value="1"/>
</dbReference>
<dbReference type="NCBIfam" id="TIGR01515">
    <property type="entry name" value="branching_enzym"/>
    <property type="match status" value="1"/>
</dbReference>
<dbReference type="GO" id="GO:0043169">
    <property type="term" value="F:cation binding"/>
    <property type="evidence" value="ECO:0007669"/>
    <property type="project" value="InterPro"/>
</dbReference>
<evidence type="ECO:0000259" key="12">
    <source>
        <dbReference type="SMART" id="SM00642"/>
    </source>
</evidence>
<evidence type="ECO:0000256" key="9">
    <source>
        <dbReference type="ARBA" id="ARBA00023277"/>
    </source>
</evidence>
<dbReference type="PANTHER" id="PTHR43651:SF3">
    <property type="entry name" value="1,4-ALPHA-GLUCAN-BRANCHING ENZYME"/>
    <property type="match status" value="1"/>
</dbReference>
<dbReference type="GO" id="GO:0003844">
    <property type="term" value="F:1,4-alpha-glucan branching enzyme activity"/>
    <property type="evidence" value="ECO:0007669"/>
    <property type="project" value="UniProtKB-UniRule"/>
</dbReference>
<evidence type="ECO:0000256" key="8">
    <source>
        <dbReference type="ARBA" id="ARBA00023056"/>
    </source>
</evidence>